<reference evidence="2 3" key="1">
    <citation type="journal article" date="2024" name="Int. J. Mol. Sci.">
        <title>Exploration of Alicyclobacillus spp. Genome in Search of Antibiotic Resistance.</title>
        <authorList>
            <person name="Bucka-Kolendo J."/>
            <person name="Kiousi D.E."/>
            <person name="Dekowska A."/>
            <person name="Mikolajczuk-Szczyrba A."/>
            <person name="Karadedos D.M."/>
            <person name="Michael P."/>
            <person name="Galanis A."/>
            <person name="Sokolowska B."/>
        </authorList>
    </citation>
    <scope>NUCLEOTIDE SEQUENCE [LARGE SCALE GENOMIC DNA]</scope>
    <source>
        <strain evidence="2 3">KKP 3000</strain>
    </source>
</reference>
<proteinExistence type="predicted"/>
<gene>
    <name evidence="2" type="ORF">KKP3000_003642</name>
</gene>
<dbReference type="InterPro" id="IPR055179">
    <property type="entry name" value="Tex-like_central_region"/>
</dbReference>
<evidence type="ECO:0000313" key="2">
    <source>
        <dbReference type="EMBL" id="MFB5190197.1"/>
    </source>
</evidence>
<dbReference type="CDD" id="cd05685">
    <property type="entry name" value="S1_Tex"/>
    <property type="match status" value="1"/>
</dbReference>
<dbReference type="InterPro" id="IPR050437">
    <property type="entry name" value="Ribos_protein_bS1-like"/>
</dbReference>
<sequence>MFELSTPDYIKEISKSLSIAASQVRAAIRLMDEGNTIPFIARYRKEMTGELDENQLRDIANRYESEKSLFGRKQDVVRLLEEHGALADEVKARELVEAVIRAGSMTEVDDIYRPYRPKRKTRASVAKERGLEPLAVWLRQPERSRDGESAVRAYAEQFLSEERGVSSVEEAVQGACDIFAESVADDPSSRKWVRETTVARGTLQSVAVDASAESVYEAYYEFSEPIAKALPHRVLAMNRGEREQVLRISVAVPQELMVNHLCQVHIDRRSVGTYVGDLLTAAVVDAYKRLVAPAIERDIRAELTARAEDHAISIFGENLKNLLMQPPIRNRVVLGVDPAYRTGCKLAVIDDTGKLLEVSVIYPTPPQNRVEDAQRHVLAYIRKYSVGLIAIGNGTASRETEAFIVECIGQLKQEDGVEVPYLIVSEAGASVYSASPLAGEEFPRLDVSERSAVSIARRVQDPLAELVKIDPKSVGVGQYQHDVTQKKLDEQLAVVVETAVNHVGVDVNTASASLLSYVAGLNKTVARNIVEYRENNGRFGTRKALGKVPRLGPKTLEQCVGFLRIPDGDEVLDATPIHPESYHVVNALLKRWNRDERTLRDAQVRAQWLSEMRVTPLAELSRETGFGEPTLRDIMDALLRPGRDPREDVPAPILRTDVLKLEDLEVGMTLTGTVRNVVDFGAFVDIGVKNDGLVHISQLADHYVKHPMDVVAVGDIVQVRVIQVDLQKGRLGLSMKQVD</sequence>
<name>A0ABV5ADC6_9BACL</name>
<dbReference type="Pfam" id="PF22706">
    <property type="entry name" value="Tex_central_region"/>
    <property type="match status" value="1"/>
</dbReference>
<keyword evidence="3" id="KW-1185">Reference proteome</keyword>
<dbReference type="InterPro" id="IPR012337">
    <property type="entry name" value="RNaseH-like_sf"/>
</dbReference>
<dbReference type="RefSeq" id="WP_275473747.1">
    <property type="nucleotide sequence ID" value="NZ_CP162940.1"/>
</dbReference>
<dbReference type="Gene3D" id="1.10.10.650">
    <property type="entry name" value="RuvA domain 2-like"/>
    <property type="match status" value="1"/>
</dbReference>
<evidence type="ECO:0000259" key="1">
    <source>
        <dbReference type="PROSITE" id="PS50126"/>
    </source>
</evidence>
<dbReference type="InterPro" id="IPR010994">
    <property type="entry name" value="RuvA_2-like"/>
</dbReference>
<dbReference type="SUPFAM" id="SSF53098">
    <property type="entry name" value="Ribonuclease H-like"/>
    <property type="match status" value="1"/>
</dbReference>
<dbReference type="InterPro" id="IPR012340">
    <property type="entry name" value="NA-bd_OB-fold"/>
</dbReference>
<dbReference type="InterPro" id="IPR018974">
    <property type="entry name" value="Tex-like_N"/>
</dbReference>
<dbReference type="Pfam" id="PF16921">
    <property type="entry name" value="Tex_YqgF"/>
    <property type="match status" value="1"/>
</dbReference>
<dbReference type="InterPro" id="IPR006641">
    <property type="entry name" value="YqgF/RNaseH-like_dom"/>
</dbReference>
<dbReference type="EMBL" id="JBDXSU010000005">
    <property type="protein sequence ID" value="MFB5190197.1"/>
    <property type="molecule type" value="Genomic_DNA"/>
</dbReference>
<feature type="domain" description="S1 motif" evidence="1">
    <location>
        <begin position="667"/>
        <end position="736"/>
    </location>
</feature>
<evidence type="ECO:0000313" key="3">
    <source>
        <dbReference type="Proteomes" id="UP001579974"/>
    </source>
</evidence>
<dbReference type="InterPro" id="IPR037027">
    <property type="entry name" value="YqgF/RNaseH-like_dom_sf"/>
</dbReference>
<accession>A0ABV5ADC6</accession>
<dbReference type="InterPro" id="IPR041692">
    <property type="entry name" value="HHH_9"/>
</dbReference>
<dbReference type="InterPro" id="IPR023319">
    <property type="entry name" value="Tex-like_HTH_dom_sf"/>
</dbReference>
<dbReference type="SMART" id="SM00732">
    <property type="entry name" value="YqgFc"/>
    <property type="match status" value="1"/>
</dbReference>
<dbReference type="PANTHER" id="PTHR10724:SF10">
    <property type="entry name" value="S1 RNA-BINDING DOMAIN-CONTAINING PROTEIN 1"/>
    <property type="match status" value="1"/>
</dbReference>
<dbReference type="Pfam" id="PF17674">
    <property type="entry name" value="HHH_9"/>
    <property type="match status" value="1"/>
</dbReference>
<dbReference type="Gene3D" id="1.10.3500.10">
    <property type="entry name" value="Tex N-terminal region-like"/>
    <property type="match status" value="1"/>
</dbReference>
<dbReference type="Gene3D" id="3.30.420.140">
    <property type="entry name" value="YqgF/RNase H-like domain"/>
    <property type="match status" value="1"/>
</dbReference>
<organism evidence="2 3">
    <name type="scientific">Alicyclobacillus fastidiosus</name>
    <dbReference type="NCBI Taxonomy" id="392011"/>
    <lineage>
        <taxon>Bacteria</taxon>
        <taxon>Bacillati</taxon>
        <taxon>Bacillota</taxon>
        <taxon>Bacilli</taxon>
        <taxon>Bacillales</taxon>
        <taxon>Alicyclobacillaceae</taxon>
        <taxon>Alicyclobacillus</taxon>
    </lineage>
</organism>
<dbReference type="PANTHER" id="PTHR10724">
    <property type="entry name" value="30S RIBOSOMAL PROTEIN S1"/>
    <property type="match status" value="1"/>
</dbReference>
<dbReference type="Pfam" id="PF09371">
    <property type="entry name" value="Tex_N"/>
    <property type="match status" value="1"/>
</dbReference>
<dbReference type="Gene3D" id="2.40.50.140">
    <property type="entry name" value="Nucleic acid-binding proteins"/>
    <property type="match status" value="1"/>
</dbReference>
<dbReference type="Pfam" id="PF00575">
    <property type="entry name" value="S1"/>
    <property type="match status" value="1"/>
</dbReference>
<dbReference type="SMART" id="SM00316">
    <property type="entry name" value="S1"/>
    <property type="match status" value="1"/>
</dbReference>
<dbReference type="InterPro" id="IPR044146">
    <property type="entry name" value="S1_Tex"/>
</dbReference>
<dbReference type="Proteomes" id="UP001579974">
    <property type="component" value="Unassembled WGS sequence"/>
</dbReference>
<dbReference type="SUPFAM" id="SSF158832">
    <property type="entry name" value="Tex N-terminal region-like"/>
    <property type="match status" value="1"/>
</dbReference>
<dbReference type="InterPro" id="IPR003029">
    <property type="entry name" value="S1_domain"/>
</dbReference>
<dbReference type="InterPro" id="IPR032639">
    <property type="entry name" value="Tex_YqgF"/>
</dbReference>
<dbReference type="SUPFAM" id="SSF50249">
    <property type="entry name" value="Nucleic acid-binding proteins"/>
    <property type="match status" value="1"/>
</dbReference>
<dbReference type="PROSITE" id="PS50126">
    <property type="entry name" value="S1"/>
    <property type="match status" value="1"/>
</dbReference>
<dbReference type="Gene3D" id="1.10.150.310">
    <property type="entry name" value="Tex RuvX-like domain-like"/>
    <property type="match status" value="1"/>
</dbReference>
<dbReference type="Pfam" id="PF12836">
    <property type="entry name" value="HHH_3"/>
    <property type="match status" value="1"/>
</dbReference>
<comment type="caution">
    <text evidence="2">The sequence shown here is derived from an EMBL/GenBank/DDBJ whole genome shotgun (WGS) entry which is preliminary data.</text>
</comment>
<dbReference type="InterPro" id="IPR023323">
    <property type="entry name" value="Tex-like_dom_sf"/>
</dbReference>
<dbReference type="SUPFAM" id="SSF47781">
    <property type="entry name" value="RuvA domain 2-like"/>
    <property type="match status" value="2"/>
</dbReference>
<protein>
    <submittedName>
        <fullName evidence="2">Tex family protein</fullName>
    </submittedName>
</protein>